<dbReference type="InterPro" id="IPR011765">
    <property type="entry name" value="Pept_M16_N"/>
</dbReference>
<name>A0A0R1JNA0_9LACO</name>
<sequence length="431" mass="46766">MTTTHYAALGETLVQETMDNGLRVNIVPRPAFHETFAQLAVDYGSVDTHYRDITGAAASDPAGIAHFLEHKLFEKEDHDAFDLFGATGADANAFTSTNRTAYLFSTPRAVKENLATLLDFVQSPYFSAKTVAKEKGIIGQEIQMYQDDPGWLLYNGLLNQLYPGEPIAQDVTGTLASIADITPELLYRAYDTFYQPSNCTLTVVGPVDPAEILALVAENQAAKPQFAQELPQRLDDFQVAPVAPARTLHAAVVRPKWVLGVRGQTPLANDLAGTRFQIATQLLLEMLFGDSGAWFQQAYDQGLLDDSFDYDYSVQRPANYLTIGGDTSDPAGLAQAVQAVIAAGADQAQLTPERFARIKQAAIGKYAMGLNAVESVASQISAQSFSQVNWFDYGQLLQDTTLAAVQAAAARWFDPAACTTLTVLPEEAEHA</sequence>
<evidence type="ECO:0000313" key="4">
    <source>
        <dbReference type="Proteomes" id="UP000051804"/>
    </source>
</evidence>
<feature type="domain" description="Peptidase M16 C-terminal" evidence="2">
    <location>
        <begin position="180"/>
        <end position="361"/>
    </location>
</feature>
<protein>
    <submittedName>
        <fullName evidence="3">Zn-dependent peptidase</fullName>
    </submittedName>
</protein>
<dbReference type="InterPro" id="IPR050361">
    <property type="entry name" value="MPP/UQCRC_Complex"/>
</dbReference>
<evidence type="ECO:0000259" key="2">
    <source>
        <dbReference type="Pfam" id="PF05193"/>
    </source>
</evidence>
<comment type="caution">
    <text evidence="3">The sequence shown here is derived from an EMBL/GenBank/DDBJ whole genome shotgun (WGS) entry which is preliminary data.</text>
</comment>
<evidence type="ECO:0000313" key="3">
    <source>
        <dbReference type="EMBL" id="KRK72603.1"/>
    </source>
</evidence>
<organism evidence="3 4">
    <name type="scientific">Lacticaseibacillus nasuensis JCM 17158</name>
    <dbReference type="NCBI Taxonomy" id="1291734"/>
    <lineage>
        <taxon>Bacteria</taxon>
        <taxon>Bacillati</taxon>
        <taxon>Bacillota</taxon>
        <taxon>Bacilli</taxon>
        <taxon>Lactobacillales</taxon>
        <taxon>Lactobacillaceae</taxon>
        <taxon>Lacticaseibacillus</taxon>
    </lineage>
</organism>
<dbReference type="NCBIfam" id="NF047421">
    <property type="entry name" value="YfmH_fam"/>
    <property type="match status" value="1"/>
</dbReference>
<dbReference type="EMBL" id="AZDJ01000022">
    <property type="protein sequence ID" value="KRK72603.1"/>
    <property type="molecule type" value="Genomic_DNA"/>
</dbReference>
<reference evidence="3 4" key="1">
    <citation type="journal article" date="2015" name="Genome Announc.">
        <title>Expanding the biotechnology potential of lactobacilli through comparative genomics of 213 strains and associated genera.</title>
        <authorList>
            <person name="Sun Z."/>
            <person name="Harris H.M."/>
            <person name="McCann A."/>
            <person name="Guo C."/>
            <person name="Argimon S."/>
            <person name="Zhang W."/>
            <person name="Yang X."/>
            <person name="Jeffery I.B."/>
            <person name="Cooney J.C."/>
            <person name="Kagawa T.F."/>
            <person name="Liu W."/>
            <person name="Song Y."/>
            <person name="Salvetti E."/>
            <person name="Wrobel A."/>
            <person name="Rasinkangas P."/>
            <person name="Parkhill J."/>
            <person name="Rea M.C."/>
            <person name="O'Sullivan O."/>
            <person name="Ritari J."/>
            <person name="Douillard F.P."/>
            <person name="Paul Ross R."/>
            <person name="Yang R."/>
            <person name="Briner A.E."/>
            <person name="Felis G.E."/>
            <person name="de Vos W.M."/>
            <person name="Barrangou R."/>
            <person name="Klaenhammer T.R."/>
            <person name="Caufield P.W."/>
            <person name="Cui Y."/>
            <person name="Zhang H."/>
            <person name="O'Toole P.W."/>
        </authorList>
    </citation>
    <scope>NUCLEOTIDE SEQUENCE [LARGE SCALE GENOMIC DNA]</scope>
    <source>
        <strain evidence="3 4">JCM 17158</strain>
    </source>
</reference>
<dbReference type="GO" id="GO:0046872">
    <property type="term" value="F:metal ion binding"/>
    <property type="evidence" value="ECO:0007669"/>
    <property type="project" value="InterPro"/>
</dbReference>
<dbReference type="Pfam" id="PF00675">
    <property type="entry name" value="Peptidase_M16"/>
    <property type="match status" value="1"/>
</dbReference>
<dbReference type="AlphaFoldDB" id="A0A0R1JNA0"/>
<feature type="domain" description="Peptidase M16 N-terminal" evidence="1">
    <location>
        <begin position="59"/>
        <end position="173"/>
    </location>
</feature>
<dbReference type="RefSeq" id="WP_056951085.1">
    <property type="nucleotide sequence ID" value="NZ_AZDJ01000022.1"/>
</dbReference>
<dbReference type="OrthoDB" id="9811314at2"/>
<keyword evidence="4" id="KW-1185">Reference proteome</keyword>
<dbReference type="PANTHER" id="PTHR11851:SF134">
    <property type="entry name" value="ZINC-DEPENDENT PROTEASE"/>
    <property type="match status" value="1"/>
</dbReference>
<dbReference type="STRING" id="1291734.FD02_GL001576"/>
<dbReference type="Gene3D" id="3.30.830.10">
    <property type="entry name" value="Metalloenzyme, LuxS/M16 peptidase-like"/>
    <property type="match status" value="2"/>
</dbReference>
<evidence type="ECO:0000259" key="1">
    <source>
        <dbReference type="Pfam" id="PF00675"/>
    </source>
</evidence>
<gene>
    <name evidence="3" type="ORF">FD02_GL001576</name>
</gene>
<dbReference type="InterPro" id="IPR011249">
    <property type="entry name" value="Metalloenz_LuxS/M16"/>
</dbReference>
<dbReference type="PANTHER" id="PTHR11851">
    <property type="entry name" value="METALLOPROTEASE"/>
    <property type="match status" value="1"/>
</dbReference>
<dbReference type="Proteomes" id="UP000051804">
    <property type="component" value="Unassembled WGS sequence"/>
</dbReference>
<dbReference type="Pfam" id="PF05193">
    <property type="entry name" value="Peptidase_M16_C"/>
    <property type="match status" value="1"/>
</dbReference>
<dbReference type="InterPro" id="IPR007863">
    <property type="entry name" value="Peptidase_M16_C"/>
</dbReference>
<accession>A0A0R1JNA0</accession>
<dbReference type="PATRIC" id="fig|1291734.4.peg.1619"/>
<dbReference type="SUPFAM" id="SSF63411">
    <property type="entry name" value="LuxS/MPP-like metallohydrolase"/>
    <property type="match status" value="2"/>
</dbReference>
<proteinExistence type="predicted"/>